<dbReference type="GO" id="GO:0031992">
    <property type="term" value="F:energy transducer activity"/>
    <property type="evidence" value="ECO:0007669"/>
    <property type="project" value="TreeGrafter"/>
</dbReference>
<dbReference type="RefSeq" id="WP_189046563.1">
    <property type="nucleotide sequence ID" value="NZ_BMJQ01000006.1"/>
</dbReference>
<protein>
    <recommendedName>
        <fullName evidence="12">TonB C-terminal domain-containing protein</fullName>
    </recommendedName>
</protein>
<dbReference type="EMBL" id="BMJQ01000006">
    <property type="protein sequence ID" value="GGF19889.1"/>
    <property type="molecule type" value="Genomic_DNA"/>
</dbReference>
<evidence type="ECO:0000256" key="8">
    <source>
        <dbReference type="ARBA" id="ARBA00022989"/>
    </source>
</evidence>
<evidence type="ECO:0000259" key="12">
    <source>
        <dbReference type="PROSITE" id="PS52015"/>
    </source>
</evidence>
<evidence type="ECO:0000256" key="5">
    <source>
        <dbReference type="ARBA" id="ARBA00022519"/>
    </source>
</evidence>
<comment type="similarity">
    <text evidence="2">Belongs to the TonB family.</text>
</comment>
<evidence type="ECO:0000256" key="10">
    <source>
        <dbReference type="SAM" id="MobiDB-lite"/>
    </source>
</evidence>
<evidence type="ECO:0000256" key="4">
    <source>
        <dbReference type="ARBA" id="ARBA00022475"/>
    </source>
</evidence>
<keyword evidence="8 11" id="KW-1133">Transmembrane helix</keyword>
<keyword evidence="4" id="KW-1003">Cell membrane</keyword>
<dbReference type="InterPro" id="IPR051045">
    <property type="entry name" value="TonB-dependent_transducer"/>
</dbReference>
<accession>A0A8J2YUJ3</accession>
<keyword evidence="9 11" id="KW-0472">Membrane</keyword>
<evidence type="ECO:0000256" key="6">
    <source>
        <dbReference type="ARBA" id="ARBA00022692"/>
    </source>
</evidence>
<feature type="transmembrane region" description="Helical" evidence="11">
    <location>
        <begin position="20"/>
        <end position="39"/>
    </location>
</feature>
<dbReference type="PRINTS" id="PR01217">
    <property type="entry name" value="PRICHEXTENSN"/>
</dbReference>
<evidence type="ECO:0000256" key="11">
    <source>
        <dbReference type="SAM" id="Phobius"/>
    </source>
</evidence>
<evidence type="ECO:0000256" key="7">
    <source>
        <dbReference type="ARBA" id="ARBA00022927"/>
    </source>
</evidence>
<dbReference type="InterPro" id="IPR006260">
    <property type="entry name" value="TonB/TolA_C"/>
</dbReference>
<evidence type="ECO:0000313" key="14">
    <source>
        <dbReference type="Proteomes" id="UP000646365"/>
    </source>
</evidence>
<keyword evidence="3" id="KW-0813">Transport</keyword>
<dbReference type="SUPFAM" id="SSF74653">
    <property type="entry name" value="TolA/TonB C-terminal domain"/>
    <property type="match status" value="1"/>
</dbReference>
<feature type="region of interest" description="Disordered" evidence="10">
    <location>
        <begin position="58"/>
        <end position="91"/>
    </location>
</feature>
<proteinExistence type="inferred from homology"/>
<evidence type="ECO:0000313" key="13">
    <source>
        <dbReference type="EMBL" id="GGF19889.1"/>
    </source>
</evidence>
<evidence type="ECO:0000256" key="9">
    <source>
        <dbReference type="ARBA" id="ARBA00023136"/>
    </source>
</evidence>
<keyword evidence="14" id="KW-1185">Reference proteome</keyword>
<dbReference type="PANTHER" id="PTHR33446">
    <property type="entry name" value="PROTEIN TONB-RELATED"/>
    <property type="match status" value="1"/>
</dbReference>
<evidence type="ECO:0000256" key="1">
    <source>
        <dbReference type="ARBA" id="ARBA00004383"/>
    </source>
</evidence>
<name>A0A8J2YUJ3_9PROT</name>
<dbReference type="GO" id="GO:0055085">
    <property type="term" value="P:transmembrane transport"/>
    <property type="evidence" value="ECO:0007669"/>
    <property type="project" value="InterPro"/>
</dbReference>
<keyword evidence="7" id="KW-0653">Protein transport</keyword>
<organism evidence="13 14">
    <name type="scientific">Aliidongia dinghuensis</name>
    <dbReference type="NCBI Taxonomy" id="1867774"/>
    <lineage>
        <taxon>Bacteria</taxon>
        <taxon>Pseudomonadati</taxon>
        <taxon>Pseudomonadota</taxon>
        <taxon>Alphaproteobacteria</taxon>
        <taxon>Rhodospirillales</taxon>
        <taxon>Dongiaceae</taxon>
        <taxon>Aliidongia</taxon>
    </lineage>
</organism>
<comment type="subcellular location">
    <subcellularLocation>
        <location evidence="1">Cell inner membrane</location>
        <topology evidence="1">Single-pass membrane protein</topology>
        <orientation evidence="1">Periplasmic side</orientation>
    </subcellularLocation>
</comment>
<feature type="domain" description="TonB C-terminal" evidence="12">
    <location>
        <begin position="133"/>
        <end position="225"/>
    </location>
</feature>
<dbReference type="Gene3D" id="3.30.1150.10">
    <property type="match status" value="1"/>
</dbReference>
<dbReference type="PROSITE" id="PS52015">
    <property type="entry name" value="TONB_CTD"/>
    <property type="match status" value="1"/>
</dbReference>
<evidence type="ECO:0000256" key="2">
    <source>
        <dbReference type="ARBA" id="ARBA00006555"/>
    </source>
</evidence>
<dbReference type="AlphaFoldDB" id="A0A8J2YUJ3"/>
<keyword evidence="5" id="KW-0997">Cell inner membrane</keyword>
<dbReference type="NCBIfam" id="TIGR01352">
    <property type="entry name" value="tonB_Cterm"/>
    <property type="match status" value="1"/>
</dbReference>
<gene>
    <name evidence="13" type="ORF">GCM10011611_27340</name>
</gene>
<reference evidence="13" key="1">
    <citation type="journal article" date="2014" name="Int. J. Syst. Evol. Microbiol.">
        <title>Complete genome sequence of Corynebacterium casei LMG S-19264T (=DSM 44701T), isolated from a smear-ripened cheese.</title>
        <authorList>
            <consortium name="US DOE Joint Genome Institute (JGI-PGF)"/>
            <person name="Walter F."/>
            <person name="Albersmeier A."/>
            <person name="Kalinowski J."/>
            <person name="Ruckert C."/>
        </authorList>
    </citation>
    <scope>NUCLEOTIDE SEQUENCE</scope>
    <source>
        <strain evidence="13">CGMCC 1.15725</strain>
    </source>
</reference>
<dbReference type="Pfam" id="PF03544">
    <property type="entry name" value="TonB_C"/>
    <property type="match status" value="1"/>
</dbReference>
<dbReference type="InterPro" id="IPR037682">
    <property type="entry name" value="TonB_C"/>
</dbReference>
<keyword evidence="6 11" id="KW-0812">Transmembrane</keyword>
<dbReference type="Proteomes" id="UP000646365">
    <property type="component" value="Unassembled WGS sequence"/>
</dbReference>
<comment type="caution">
    <text evidence="13">The sequence shown here is derived from an EMBL/GenBank/DDBJ whole genome shotgun (WGS) entry which is preliminary data.</text>
</comment>
<feature type="compositionally biased region" description="Pro residues" evidence="10">
    <location>
        <begin position="63"/>
        <end position="91"/>
    </location>
</feature>
<dbReference type="PANTHER" id="PTHR33446:SF2">
    <property type="entry name" value="PROTEIN TONB"/>
    <property type="match status" value="1"/>
</dbReference>
<dbReference type="GO" id="GO:0098797">
    <property type="term" value="C:plasma membrane protein complex"/>
    <property type="evidence" value="ECO:0007669"/>
    <property type="project" value="TreeGrafter"/>
</dbReference>
<dbReference type="GO" id="GO:0015031">
    <property type="term" value="P:protein transport"/>
    <property type="evidence" value="ECO:0007669"/>
    <property type="project" value="UniProtKB-KW"/>
</dbReference>
<evidence type="ECO:0000256" key="3">
    <source>
        <dbReference type="ARBA" id="ARBA00022448"/>
    </source>
</evidence>
<reference evidence="13" key="2">
    <citation type="submission" date="2020-09" db="EMBL/GenBank/DDBJ databases">
        <authorList>
            <person name="Sun Q."/>
            <person name="Zhou Y."/>
        </authorList>
    </citation>
    <scope>NUCLEOTIDE SEQUENCE</scope>
    <source>
        <strain evidence="13">CGMCC 1.15725</strain>
    </source>
</reference>
<sequence length="225" mass="23855">MTYTHGQWHQTWNPATPGRYAAGIVFAALVHLALLYVLVTGLGKGVVEIVRPPVMTKIIQDTKPPPPEQPPPPPPQLVTPPTPPYIPPPEVQIAQPPPQRPIAVVTTAAPPAPIPMVVAPPAPAPTPAPAVPDSEVSAKPIAGPPLAYPPRMLEAQREGKVDISCDVDADGTTRNCAVTSAQGGSAFSEAALAYVERARYKPAIRNGVPIKEPHHTFHIIFSIKD</sequence>